<dbReference type="PANTHER" id="PTHR33121:SF71">
    <property type="entry name" value="OXYGEN SENSOR PROTEIN DOSP"/>
    <property type="match status" value="1"/>
</dbReference>
<gene>
    <name evidence="2" type="ORF">ISP11_01665</name>
</gene>
<feature type="domain" description="EAL" evidence="1">
    <location>
        <begin position="233"/>
        <end position="483"/>
    </location>
</feature>
<sequence length="483" mass="54359">MAWDARANYLKRFQNRYVISSCSYAWQGYEMLLNNSGICAYRIMVDGDEPSQEELNAVYASAGATISVFLKGDICEILGSLKKMIVLLNAKPAKVTVLIYSQLPANWLYRTLYSLIRDKNKLRNIRVANLSHPCQDIVTAVFPPLEEAAFLERKVKDCFEKGLTSRELDSVLSLYRGVSVKAQAKACGLAIKTIYVYRKEGLRKLQLINTFLSRGALIRATFAVSGEPVSHDNAYLDGRFTTALINKEIFPVYQIITDSDKRGVGFEILLRWNRKGVILKPADFLANLHDKNIWLQLMALVIDAAVRGINKYNGKYYFSVNIPPELASGNALPGMAKKAVEMLSDEHWAEKLVFEFAETIDVTLDKGIADTMQRLRQTGCRLFLDDCFSSDHVMFPVRQIPFDGLKLDKDIVDKFAANDSDFSLIKAMQYYSDITGVACVAEGVDSEEKFNTLSAAGIKSFQGYYLARAVKEEDLDFLVRKFS</sequence>
<evidence type="ECO:0000259" key="1">
    <source>
        <dbReference type="PROSITE" id="PS50883"/>
    </source>
</evidence>
<comment type="caution">
    <text evidence="2">The sequence shown here is derived from an EMBL/GenBank/DDBJ whole genome shotgun (WGS) entry which is preliminary data.</text>
</comment>
<dbReference type="SUPFAM" id="SSF141868">
    <property type="entry name" value="EAL domain-like"/>
    <property type="match status" value="1"/>
</dbReference>
<dbReference type="Proteomes" id="UP000628560">
    <property type="component" value="Unassembled WGS sequence"/>
</dbReference>
<dbReference type="SUPFAM" id="SSF46894">
    <property type="entry name" value="C-terminal effector domain of the bipartite response regulators"/>
    <property type="match status" value="1"/>
</dbReference>
<dbReference type="AlphaFoldDB" id="A0ABD4K6C7"/>
<dbReference type="RefSeq" id="WP_194512220.1">
    <property type="nucleotide sequence ID" value="NZ_JADIXP010000001.1"/>
</dbReference>
<dbReference type="Pfam" id="PF00563">
    <property type="entry name" value="EAL"/>
    <property type="match status" value="1"/>
</dbReference>
<organism evidence="2 3">
    <name type="scientific">Lelliottia nimipressuralis</name>
    <dbReference type="NCBI Taxonomy" id="69220"/>
    <lineage>
        <taxon>Bacteria</taxon>
        <taxon>Pseudomonadati</taxon>
        <taxon>Pseudomonadota</taxon>
        <taxon>Gammaproteobacteria</taxon>
        <taxon>Enterobacterales</taxon>
        <taxon>Enterobacteriaceae</taxon>
        <taxon>Lelliottia</taxon>
    </lineage>
</organism>
<dbReference type="CDD" id="cd01948">
    <property type="entry name" value="EAL"/>
    <property type="match status" value="1"/>
</dbReference>
<evidence type="ECO:0000313" key="2">
    <source>
        <dbReference type="EMBL" id="MBF4176561.1"/>
    </source>
</evidence>
<dbReference type="PANTHER" id="PTHR33121">
    <property type="entry name" value="CYCLIC DI-GMP PHOSPHODIESTERASE PDEF"/>
    <property type="match status" value="1"/>
</dbReference>
<dbReference type="InterPro" id="IPR016032">
    <property type="entry name" value="Sig_transdc_resp-reg_C-effctor"/>
</dbReference>
<name>A0ABD4K6C7_9ENTR</name>
<proteinExistence type="predicted"/>
<dbReference type="SMART" id="SM00052">
    <property type="entry name" value="EAL"/>
    <property type="match status" value="1"/>
</dbReference>
<dbReference type="PROSITE" id="PS50883">
    <property type="entry name" value="EAL"/>
    <property type="match status" value="1"/>
</dbReference>
<dbReference type="InterPro" id="IPR035919">
    <property type="entry name" value="EAL_sf"/>
</dbReference>
<evidence type="ECO:0000313" key="3">
    <source>
        <dbReference type="Proteomes" id="UP000628560"/>
    </source>
</evidence>
<dbReference type="Gene3D" id="3.20.20.450">
    <property type="entry name" value="EAL domain"/>
    <property type="match status" value="1"/>
</dbReference>
<dbReference type="EMBL" id="JADIXP010000001">
    <property type="protein sequence ID" value="MBF4176561.1"/>
    <property type="molecule type" value="Genomic_DNA"/>
</dbReference>
<reference evidence="2 3" key="1">
    <citation type="submission" date="2020-11" db="EMBL/GenBank/DDBJ databases">
        <title>Identification of Lelliottia nimipressuralis from Wound Infection by Whole Genome-Based Bacterial Identification.</title>
        <authorList>
            <person name="Navarathna D.H."/>
            <person name="Choi H."/>
            <person name="Jinadatha C."/>
            <person name="Chatterjee P."/>
            <person name="Hwang M."/>
        </authorList>
    </citation>
    <scope>NUCLEOTIDE SEQUENCE [LARGE SCALE GENOMIC DNA]</scope>
    <source>
        <strain evidence="2 3">DN2020</strain>
    </source>
</reference>
<dbReference type="InterPro" id="IPR001633">
    <property type="entry name" value="EAL_dom"/>
</dbReference>
<dbReference type="InterPro" id="IPR050706">
    <property type="entry name" value="Cyclic-di-GMP_PDE-like"/>
</dbReference>
<accession>A0ABD4K6C7</accession>
<protein>
    <submittedName>
        <fullName evidence="2">EAL domain-containing protein</fullName>
    </submittedName>
</protein>